<dbReference type="AlphaFoldDB" id="A0A7G6E1S8"/>
<protein>
    <submittedName>
        <fullName evidence="2">DUF362 domain-containing protein</fullName>
    </submittedName>
</protein>
<dbReference type="Pfam" id="PF04015">
    <property type="entry name" value="DUF362"/>
    <property type="match status" value="1"/>
</dbReference>
<evidence type="ECO:0000313" key="3">
    <source>
        <dbReference type="Proteomes" id="UP000515847"/>
    </source>
</evidence>
<organism evidence="2 3">
    <name type="scientific">Thermanaerosceptrum fracticalcis</name>
    <dbReference type="NCBI Taxonomy" id="1712410"/>
    <lineage>
        <taxon>Bacteria</taxon>
        <taxon>Bacillati</taxon>
        <taxon>Bacillota</taxon>
        <taxon>Clostridia</taxon>
        <taxon>Eubacteriales</taxon>
        <taxon>Peptococcaceae</taxon>
        <taxon>Thermanaerosceptrum</taxon>
    </lineage>
</organism>
<proteinExistence type="predicted"/>
<dbReference type="RefSeq" id="WP_034424397.1">
    <property type="nucleotide sequence ID" value="NZ_CP045798.1"/>
</dbReference>
<gene>
    <name evidence="2" type="ORF">BR63_06695</name>
</gene>
<name>A0A7G6E1S8_THEFR</name>
<dbReference type="KEGG" id="tfr:BR63_06695"/>
<evidence type="ECO:0000259" key="1">
    <source>
        <dbReference type="Pfam" id="PF04015"/>
    </source>
</evidence>
<sequence>MNTKGKVAIVHKGVNSTYETIKKAVDLLGGIGRFVKPGQKVMLKPNYTGNLLPETGSVTSLAVLEGIIVMLQEVGIENIIIGEGCGTVHVGTSRIFENVGVSKLAERYNVMLRDLNLDKMITVKDKRFKELKEVKVAETVYNVDLIINIPMLKTHPLTDVTLSLKNMKGVIAPSEKRRFHNINLHQAVADLHLVLPKYLTIADGLIAQEGLGPAEGTPVPLGLIIAGDNPVAVDSVCSRIMGFNPADIRHIRYSAEIGIGSYSLNDIEIVGATIESVARKFEPAVTALKEYPGVEIYSSNPCSGCIAALVIALDRMLKMGDLVKFEGLQICLGSATQNIKNIKRLFYLGNCTKQNYEKSKCNPNVHYIEGCAPPGLEVEERIREVYGIPRSNPLLTSSNNSVN</sequence>
<dbReference type="OrthoDB" id="9785671at2"/>
<dbReference type="Proteomes" id="UP000515847">
    <property type="component" value="Chromosome"/>
</dbReference>
<reference evidence="2 3" key="1">
    <citation type="journal article" date="2019" name="Front. Microbiol.">
        <title>Thermoanaerosceptrum fracticalcis gen. nov. sp. nov., a Novel Fumarate-Fermenting Microorganism From a Deep Fractured Carbonate Aquifer of the US Great Basin.</title>
        <authorList>
            <person name="Hamilton-Brehm S.D."/>
            <person name="Stewart L.E."/>
            <person name="Zavarin M."/>
            <person name="Caldwell M."/>
            <person name="Lawson P.A."/>
            <person name="Onstott T.C."/>
            <person name="Grzymski J."/>
            <person name="Neveux I."/>
            <person name="Lollar B.S."/>
            <person name="Russell C.E."/>
            <person name="Moser D.P."/>
        </authorList>
    </citation>
    <scope>NUCLEOTIDE SEQUENCE [LARGE SCALE GENOMIC DNA]</scope>
    <source>
        <strain evidence="2 3">DRI-13</strain>
    </source>
</reference>
<dbReference type="InterPro" id="IPR007160">
    <property type="entry name" value="DUF362"/>
</dbReference>
<accession>A0A7G6E1S8</accession>
<keyword evidence="3" id="KW-1185">Reference proteome</keyword>
<feature type="domain" description="DUF362" evidence="1">
    <location>
        <begin position="41"/>
        <end position="238"/>
    </location>
</feature>
<evidence type="ECO:0000313" key="2">
    <source>
        <dbReference type="EMBL" id="QNB46032.1"/>
    </source>
</evidence>
<dbReference type="EMBL" id="CP045798">
    <property type="protein sequence ID" value="QNB46032.1"/>
    <property type="molecule type" value="Genomic_DNA"/>
</dbReference>